<dbReference type="AlphaFoldDB" id="A0AAD7X6X6"/>
<comment type="caution">
    <text evidence="2">The sequence shown here is derived from an EMBL/GenBank/DDBJ whole genome shotgun (WGS) entry which is preliminary data.</text>
</comment>
<gene>
    <name evidence="2" type="ORF">ONZ51_g9899</name>
</gene>
<dbReference type="EMBL" id="JAPEVG010000360">
    <property type="protein sequence ID" value="KAJ8463977.1"/>
    <property type="molecule type" value="Genomic_DNA"/>
</dbReference>
<feature type="region of interest" description="Disordered" evidence="1">
    <location>
        <begin position="75"/>
        <end position="124"/>
    </location>
</feature>
<sequence length="124" mass="13155">MFQPLAVRACNEHNGLDEPALFNDNKYNSVDELSLIPMSQDLGLEHLITGATMAPIIAPTAAITEPIMVQALDATAAPAPHHNGDSNTPAPTVTVESPVVNEDHKMVDQSTVGSQHKGIQSTPH</sequence>
<keyword evidence="3" id="KW-1185">Reference proteome</keyword>
<dbReference type="Proteomes" id="UP001215151">
    <property type="component" value="Unassembled WGS sequence"/>
</dbReference>
<accession>A0AAD7X6X6</accession>
<proteinExistence type="predicted"/>
<feature type="compositionally biased region" description="Polar residues" evidence="1">
    <location>
        <begin position="108"/>
        <end position="124"/>
    </location>
</feature>
<organism evidence="2 3">
    <name type="scientific">Trametes cubensis</name>
    <dbReference type="NCBI Taxonomy" id="1111947"/>
    <lineage>
        <taxon>Eukaryota</taxon>
        <taxon>Fungi</taxon>
        <taxon>Dikarya</taxon>
        <taxon>Basidiomycota</taxon>
        <taxon>Agaricomycotina</taxon>
        <taxon>Agaricomycetes</taxon>
        <taxon>Polyporales</taxon>
        <taxon>Polyporaceae</taxon>
        <taxon>Trametes</taxon>
    </lineage>
</organism>
<protein>
    <submittedName>
        <fullName evidence="2">Uncharacterized protein</fullName>
    </submittedName>
</protein>
<feature type="compositionally biased region" description="Polar residues" evidence="1">
    <location>
        <begin position="85"/>
        <end position="95"/>
    </location>
</feature>
<evidence type="ECO:0000313" key="2">
    <source>
        <dbReference type="EMBL" id="KAJ8463977.1"/>
    </source>
</evidence>
<evidence type="ECO:0000256" key="1">
    <source>
        <dbReference type="SAM" id="MobiDB-lite"/>
    </source>
</evidence>
<name>A0AAD7X6X6_9APHY</name>
<evidence type="ECO:0000313" key="3">
    <source>
        <dbReference type="Proteomes" id="UP001215151"/>
    </source>
</evidence>
<reference evidence="2" key="1">
    <citation type="submission" date="2022-11" db="EMBL/GenBank/DDBJ databases">
        <title>Genome Sequence of Cubamyces cubensis.</title>
        <authorList>
            <person name="Buettner E."/>
        </authorList>
    </citation>
    <scope>NUCLEOTIDE SEQUENCE</scope>
    <source>
        <strain evidence="2">MPL-01</strain>
    </source>
</reference>